<dbReference type="InterPro" id="IPR004170">
    <property type="entry name" value="WWE_dom"/>
</dbReference>
<feature type="domain" description="C3H1-type" evidence="9">
    <location>
        <begin position="96"/>
        <end position="115"/>
    </location>
</feature>
<dbReference type="Pfam" id="PF23466">
    <property type="entry name" value="WWE_4"/>
    <property type="match status" value="1"/>
</dbReference>
<comment type="similarity">
    <text evidence="6">Belongs to the ARTD/PARP family.</text>
</comment>
<comment type="subcellular location">
    <subcellularLocation>
        <location evidence="1">Nucleus</location>
    </subcellularLocation>
</comment>
<dbReference type="GO" id="GO:0003950">
    <property type="term" value="F:NAD+ poly-ADP-ribosyltransferase activity"/>
    <property type="evidence" value="ECO:0007669"/>
    <property type="project" value="TreeGrafter"/>
</dbReference>
<dbReference type="SUPFAM" id="SSF117839">
    <property type="entry name" value="WWE domain"/>
    <property type="match status" value="2"/>
</dbReference>
<evidence type="ECO:0000256" key="5">
    <source>
        <dbReference type="ARBA" id="ARBA00023242"/>
    </source>
</evidence>
<dbReference type="Proteomes" id="UP001152622">
    <property type="component" value="Chromosome 1"/>
</dbReference>
<dbReference type="Gene3D" id="4.10.1000.10">
    <property type="entry name" value="Zinc finger, CCCH-type"/>
    <property type="match status" value="1"/>
</dbReference>
<evidence type="ECO:0000256" key="2">
    <source>
        <dbReference type="ARBA" id="ARBA00022723"/>
    </source>
</evidence>
<dbReference type="PROSITE" id="PS50918">
    <property type="entry name" value="WWE"/>
    <property type="match status" value="2"/>
</dbReference>
<dbReference type="GO" id="GO:1990404">
    <property type="term" value="F:NAD+-protein mono-ADP-ribosyltransferase activity"/>
    <property type="evidence" value="ECO:0007669"/>
    <property type="project" value="TreeGrafter"/>
</dbReference>
<accession>A0A9Q1GDK9</accession>
<dbReference type="SMART" id="SM00356">
    <property type="entry name" value="ZnF_C3H1"/>
    <property type="match status" value="2"/>
</dbReference>
<dbReference type="PANTHER" id="PTHR45740">
    <property type="entry name" value="POLY [ADP-RIBOSE] POLYMERASE"/>
    <property type="match status" value="1"/>
</dbReference>
<feature type="zinc finger region" description="C3H1-type" evidence="7">
    <location>
        <begin position="68"/>
        <end position="95"/>
    </location>
</feature>
<dbReference type="AlphaFoldDB" id="A0A9Q1GDK9"/>
<keyword evidence="12" id="KW-1185">Reference proteome</keyword>
<evidence type="ECO:0000256" key="6">
    <source>
        <dbReference type="ARBA" id="ARBA00024347"/>
    </source>
</evidence>
<dbReference type="GO" id="GO:0005634">
    <property type="term" value="C:nucleus"/>
    <property type="evidence" value="ECO:0007669"/>
    <property type="project" value="UniProtKB-SubCell"/>
</dbReference>
<protein>
    <submittedName>
        <fullName evidence="11">Uncharacterized protein</fullName>
    </submittedName>
</protein>
<dbReference type="InterPro" id="IPR037197">
    <property type="entry name" value="WWE_dom_sf"/>
</dbReference>
<keyword evidence="3 7" id="KW-0863">Zinc-finger</keyword>
<proteinExistence type="inferred from homology"/>
<feature type="zinc finger region" description="C3H1-type" evidence="7">
    <location>
        <begin position="96"/>
        <end position="115"/>
    </location>
</feature>
<dbReference type="Pfam" id="PF18044">
    <property type="entry name" value="zf-CCCH_4"/>
    <property type="match status" value="1"/>
</dbReference>
<feature type="compositionally biased region" description="Acidic residues" evidence="8">
    <location>
        <begin position="38"/>
        <end position="54"/>
    </location>
</feature>
<dbReference type="Pfam" id="PF02825">
    <property type="entry name" value="WWE"/>
    <property type="match status" value="2"/>
</dbReference>
<evidence type="ECO:0000256" key="4">
    <source>
        <dbReference type="ARBA" id="ARBA00022833"/>
    </source>
</evidence>
<evidence type="ECO:0000259" key="9">
    <source>
        <dbReference type="PROSITE" id="PS50103"/>
    </source>
</evidence>
<dbReference type="InterPro" id="IPR036855">
    <property type="entry name" value="Znf_CCCH_sf"/>
</dbReference>
<reference evidence="11" key="1">
    <citation type="journal article" date="2023" name="Science">
        <title>Genome structures resolve the early diversification of teleost fishes.</title>
        <authorList>
            <person name="Parey E."/>
            <person name="Louis A."/>
            <person name="Montfort J."/>
            <person name="Bouchez O."/>
            <person name="Roques C."/>
            <person name="Iampietro C."/>
            <person name="Lluch J."/>
            <person name="Castinel A."/>
            <person name="Donnadieu C."/>
            <person name="Desvignes T."/>
            <person name="Floi Bucao C."/>
            <person name="Jouanno E."/>
            <person name="Wen M."/>
            <person name="Mejri S."/>
            <person name="Dirks R."/>
            <person name="Jansen H."/>
            <person name="Henkel C."/>
            <person name="Chen W.J."/>
            <person name="Zahm M."/>
            <person name="Cabau C."/>
            <person name="Klopp C."/>
            <person name="Thompson A.W."/>
            <person name="Robinson-Rechavi M."/>
            <person name="Braasch I."/>
            <person name="Lecointre G."/>
            <person name="Bobe J."/>
            <person name="Postlethwait J.H."/>
            <person name="Berthelot C."/>
            <person name="Roest Crollius H."/>
            <person name="Guiguen Y."/>
        </authorList>
    </citation>
    <scope>NUCLEOTIDE SEQUENCE</scope>
    <source>
        <strain evidence="11">WJC10195</strain>
    </source>
</reference>
<comment type="caution">
    <text evidence="11">The sequence shown here is derived from an EMBL/GenBank/DDBJ whole genome shotgun (WGS) entry which is preliminary data.</text>
</comment>
<evidence type="ECO:0000259" key="10">
    <source>
        <dbReference type="PROSITE" id="PS50918"/>
    </source>
</evidence>
<keyword evidence="5" id="KW-0539">Nucleus</keyword>
<evidence type="ECO:0000256" key="8">
    <source>
        <dbReference type="SAM" id="MobiDB-lite"/>
    </source>
</evidence>
<evidence type="ECO:0000313" key="11">
    <source>
        <dbReference type="EMBL" id="KAJ8381952.1"/>
    </source>
</evidence>
<feature type="compositionally biased region" description="Low complexity" evidence="8">
    <location>
        <begin position="55"/>
        <end position="65"/>
    </location>
</feature>
<keyword evidence="2 7" id="KW-0479">Metal-binding</keyword>
<evidence type="ECO:0000313" key="12">
    <source>
        <dbReference type="Proteomes" id="UP001152622"/>
    </source>
</evidence>
<dbReference type="PANTHER" id="PTHR45740:SF14">
    <property type="entry name" value="NOVEL PROTEIN"/>
    <property type="match status" value="1"/>
</dbReference>
<dbReference type="InterPro" id="IPR041367">
    <property type="entry name" value="Znf-CCCH_4"/>
</dbReference>
<keyword evidence="4 7" id="KW-0862">Zinc</keyword>
<evidence type="ECO:0000256" key="3">
    <source>
        <dbReference type="ARBA" id="ARBA00022771"/>
    </source>
</evidence>
<feature type="region of interest" description="Disordered" evidence="8">
    <location>
        <begin position="112"/>
        <end position="152"/>
    </location>
</feature>
<dbReference type="SUPFAM" id="SSF90229">
    <property type="entry name" value="CCCH zinc finger"/>
    <property type="match status" value="1"/>
</dbReference>
<feature type="domain" description="C3H1-type" evidence="9">
    <location>
        <begin position="68"/>
        <end position="95"/>
    </location>
</feature>
<evidence type="ECO:0000256" key="7">
    <source>
        <dbReference type="PROSITE-ProRule" id="PRU00723"/>
    </source>
</evidence>
<feature type="region of interest" description="Disordered" evidence="8">
    <location>
        <begin position="1"/>
        <end position="65"/>
    </location>
</feature>
<evidence type="ECO:0000256" key="1">
    <source>
        <dbReference type="ARBA" id="ARBA00004123"/>
    </source>
</evidence>
<dbReference type="InterPro" id="IPR000571">
    <property type="entry name" value="Znf_CCCH"/>
</dbReference>
<dbReference type="PROSITE" id="PS50103">
    <property type="entry name" value="ZF_C3H1"/>
    <property type="match status" value="2"/>
</dbReference>
<name>A0A9Q1GDK9_SYNKA</name>
<dbReference type="Gene3D" id="3.30.720.50">
    <property type="match status" value="2"/>
</dbReference>
<dbReference type="GO" id="GO:0008270">
    <property type="term" value="F:zinc ion binding"/>
    <property type="evidence" value="ECO:0007669"/>
    <property type="project" value="UniProtKB-KW"/>
</dbReference>
<dbReference type="EMBL" id="JAINUF010000001">
    <property type="protein sequence ID" value="KAJ8381952.1"/>
    <property type="molecule type" value="Genomic_DNA"/>
</dbReference>
<gene>
    <name evidence="11" type="ORF">SKAU_G00027300</name>
</gene>
<feature type="domain" description="WWE" evidence="10">
    <location>
        <begin position="209"/>
        <end position="296"/>
    </location>
</feature>
<dbReference type="OrthoDB" id="20729at2759"/>
<organism evidence="11 12">
    <name type="scientific">Synaphobranchus kaupii</name>
    <name type="common">Kaup's arrowtooth eel</name>
    <dbReference type="NCBI Taxonomy" id="118154"/>
    <lineage>
        <taxon>Eukaryota</taxon>
        <taxon>Metazoa</taxon>
        <taxon>Chordata</taxon>
        <taxon>Craniata</taxon>
        <taxon>Vertebrata</taxon>
        <taxon>Euteleostomi</taxon>
        <taxon>Actinopterygii</taxon>
        <taxon>Neopterygii</taxon>
        <taxon>Teleostei</taxon>
        <taxon>Anguilliformes</taxon>
        <taxon>Synaphobranchidae</taxon>
        <taxon>Synaphobranchus</taxon>
    </lineage>
</organism>
<dbReference type="InterPro" id="IPR051712">
    <property type="entry name" value="ARTD-AVP"/>
</dbReference>
<sequence length="396" mass="45208">MASNSSGAGFPPDDESDSQTPLDSGHFQYQEECNFSESESENASDFYDTDDPSDSDLQSQQGASGSRSAASQVCKYYNQGHCKDGKKCQYLHVCQYFLKGNCRYGSSCRLKHRRNSGSDSSADESQSRRRTEGRRRRSSSGENEANDGRPYRWQLNNGSGWKNIENDHIIEAQYSRPSARGIKLYNTRFGVVSIDFKKMKVLKKAGLRVRRWSSSQPGLETEWLWYCSMNHNWMQYGEKDSSGKNAPVTTSRIEKEFQKSQTGSLKFAIDKTEYQINFRGMCQNNLANGRKRDVARRPRFKMPQDRGRLPSAFKGLNVSSHTWEFEGDGGKWYIYKHRKKTDTEASISSADIEAQYQRNPGGSMNFTVSGQRYTLNFSDMTQTNLASLKVRRVRRS</sequence>
<feature type="domain" description="WWE" evidence="10">
    <location>
        <begin position="308"/>
        <end position="395"/>
    </location>
</feature>